<dbReference type="InterPro" id="IPR051071">
    <property type="entry name" value="LRR-bact_E3_ubiq_ligases"/>
</dbReference>
<dbReference type="InterPro" id="IPR003591">
    <property type="entry name" value="Leu-rich_rpt_typical-subtyp"/>
</dbReference>
<dbReference type="SUPFAM" id="SSF52058">
    <property type="entry name" value="L domain-like"/>
    <property type="match status" value="1"/>
</dbReference>
<feature type="transmembrane region" description="Helical" evidence="4">
    <location>
        <begin position="417"/>
        <end position="439"/>
    </location>
</feature>
<keyword evidence="3" id="KW-0677">Repeat</keyword>
<dbReference type="Pfam" id="PF00560">
    <property type="entry name" value="LRR_1"/>
    <property type="match status" value="2"/>
</dbReference>
<keyword evidence="2 5" id="KW-0732">Signal</keyword>
<dbReference type="PANTHER" id="PTHR47114">
    <property type="match status" value="1"/>
</dbReference>
<evidence type="ECO:0000313" key="7">
    <source>
        <dbReference type="EMBL" id="KAG8587299.1"/>
    </source>
</evidence>
<keyword evidence="4" id="KW-0812">Transmembrane</keyword>
<protein>
    <recommendedName>
        <fullName evidence="6">LRRNT domain-containing protein</fullName>
    </recommendedName>
</protein>
<dbReference type="SMART" id="SM00013">
    <property type="entry name" value="LRRNT"/>
    <property type="match status" value="1"/>
</dbReference>
<evidence type="ECO:0000313" key="8">
    <source>
        <dbReference type="Proteomes" id="UP000824782"/>
    </source>
</evidence>
<evidence type="ECO:0000256" key="2">
    <source>
        <dbReference type="ARBA" id="ARBA00022729"/>
    </source>
</evidence>
<feature type="chain" id="PRO_5043933354" description="LRRNT domain-containing protein" evidence="5">
    <location>
        <begin position="24"/>
        <end position="442"/>
    </location>
</feature>
<dbReference type="AlphaFoldDB" id="A0AAV7CQF1"/>
<dbReference type="SMART" id="SM00369">
    <property type="entry name" value="LRR_TYP"/>
    <property type="match status" value="3"/>
</dbReference>
<dbReference type="Pfam" id="PF01462">
    <property type="entry name" value="LRRNT"/>
    <property type="match status" value="1"/>
</dbReference>
<dbReference type="InterPro" id="IPR032675">
    <property type="entry name" value="LRR_dom_sf"/>
</dbReference>
<dbReference type="Gene3D" id="3.80.10.10">
    <property type="entry name" value="Ribonuclease Inhibitor"/>
    <property type="match status" value="2"/>
</dbReference>
<feature type="domain" description="LRRNT" evidence="6">
    <location>
        <begin position="24"/>
        <end position="58"/>
    </location>
</feature>
<gene>
    <name evidence="7" type="ORF">GDO81_005633</name>
</gene>
<dbReference type="Pfam" id="PF13855">
    <property type="entry name" value="LRR_8"/>
    <property type="match status" value="1"/>
</dbReference>
<dbReference type="Proteomes" id="UP000824782">
    <property type="component" value="Unassembled WGS sequence"/>
</dbReference>
<dbReference type="PROSITE" id="PS51450">
    <property type="entry name" value="LRR"/>
    <property type="match status" value="3"/>
</dbReference>
<feature type="signal peptide" evidence="5">
    <location>
        <begin position="1"/>
        <end position="23"/>
    </location>
</feature>
<comment type="caution">
    <text evidence="7">The sequence shown here is derived from an EMBL/GenBank/DDBJ whole genome shotgun (WGS) entry which is preliminary data.</text>
</comment>
<dbReference type="PRINTS" id="PR00019">
    <property type="entry name" value="LEURICHRPT"/>
</dbReference>
<keyword evidence="1" id="KW-0433">Leucine-rich repeat</keyword>
<dbReference type="GO" id="GO:0031102">
    <property type="term" value="P:neuron projection regeneration"/>
    <property type="evidence" value="ECO:0007669"/>
    <property type="project" value="TreeGrafter"/>
</dbReference>
<sequence>MGYQAKPSPGLLIILCSVPNIFCLCPLKCSCSMKNRNVDCSGRSLTTLPHGLQENITHLNLSCNYLSNLDHQLTQFTNLRTLDLSYNLLKSLPSHLPRSLWEVYATHNNITMLHKLDTAYQWNLKVLDVSKNSLQRTVFINNTLISLQLLNLSHNQLWTVPTNMPSNVLTIDLSYNSLTQILPGTLVRMSDLQVLHLHNNRFTYIPNNAFDQLVHVREITLHNNPWSCKDTSNMDYLIKWVAARKMINPCDNDTKEQTVEIMLTPYEATNTVTTEDIPLLTTNHSHFLEVQERKLYKKVQLTETLPTTAFITTEHLLLASTEDSQFTDEGSADGMIHLDFNNFGKEIDNFLSSNEVEDIEMYSPTAIPSTDNGISNVFLNTDNEVPHSGLEVVMPSTTISVEMQSTTVKLNSLPSSAALTAASLTIPILCFPLTLRIVYGMI</sequence>
<evidence type="ECO:0000256" key="5">
    <source>
        <dbReference type="SAM" id="SignalP"/>
    </source>
</evidence>
<name>A0AAV7CQF1_ENGPU</name>
<dbReference type="EMBL" id="WNYA01000002">
    <property type="protein sequence ID" value="KAG8587299.1"/>
    <property type="molecule type" value="Genomic_DNA"/>
</dbReference>
<keyword evidence="4" id="KW-0472">Membrane</keyword>
<dbReference type="PANTHER" id="PTHR47114:SF2">
    <property type="entry name" value="OLIGODENDROCYTE-MYELIN GLYCOPROTEIN"/>
    <property type="match status" value="1"/>
</dbReference>
<proteinExistence type="predicted"/>
<reference evidence="7" key="1">
    <citation type="thesis" date="2020" institute="ProQuest LLC" country="789 East Eisenhower Parkway, Ann Arbor, MI, USA">
        <title>Comparative Genomics and Chromosome Evolution.</title>
        <authorList>
            <person name="Mudd A.B."/>
        </authorList>
    </citation>
    <scope>NUCLEOTIDE SEQUENCE</scope>
    <source>
        <strain evidence="7">237g6f4</strain>
        <tissue evidence="7">Blood</tissue>
    </source>
</reference>
<evidence type="ECO:0000256" key="1">
    <source>
        <dbReference type="ARBA" id="ARBA00022614"/>
    </source>
</evidence>
<keyword evidence="8" id="KW-1185">Reference proteome</keyword>
<organism evidence="7 8">
    <name type="scientific">Engystomops pustulosus</name>
    <name type="common">Tungara frog</name>
    <name type="synonym">Physalaemus pustulosus</name>
    <dbReference type="NCBI Taxonomy" id="76066"/>
    <lineage>
        <taxon>Eukaryota</taxon>
        <taxon>Metazoa</taxon>
        <taxon>Chordata</taxon>
        <taxon>Craniata</taxon>
        <taxon>Vertebrata</taxon>
        <taxon>Euteleostomi</taxon>
        <taxon>Amphibia</taxon>
        <taxon>Batrachia</taxon>
        <taxon>Anura</taxon>
        <taxon>Neobatrachia</taxon>
        <taxon>Hyloidea</taxon>
        <taxon>Leptodactylidae</taxon>
        <taxon>Leiuperinae</taxon>
        <taxon>Engystomops</taxon>
    </lineage>
</organism>
<evidence type="ECO:0000259" key="6">
    <source>
        <dbReference type="SMART" id="SM00013"/>
    </source>
</evidence>
<accession>A0AAV7CQF1</accession>
<keyword evidence="4" id="KW-1133">Transmembrane helix</keyword>
<evidence type="ECO:0000256" key="4">
    <source>
        <dbReference type="SAM" id="Phobius"/>
    </source>
</evidence>
<dbReference type="InterPro" id="IPR001611">
    <property type="entry name" value="Leu-rich_rpt"/>
</dbReference>
<evidence type="ECO:0000256" key="3">
    <source>
        <dbReference type="ARBA" id="ARBA00022737"/>
    </source>
</evidence>
<dbReference type="InterPro" id="IPR000372">
    <property type="entry name" value="LRRNT"/>
</dbReference>